<evidence type="ECO:0000256" key="4">
    <source>
        <dbReference type="ARBA" id="ARBA00022448"/>
    </source>
</evidence>
<keyword evidence="5" id="KW-0375">Hydrogen ion transport</keyword>
<organism evidence="10 11">
    <name type="scientific">Enhydrobacter aerosaccus</name>
    <dbReference type="NCBI Taxonomy" id="225324"/>
    <lineage>
        <taxon>Bacteria</taxon>
        <taxon>Pseudomonadati</taxon>
        <taxon>Pseudomonadota</taxon>
        <taxon>Alphaproteobacteria</taxon>
        <taxon>Hyphomicrobiales</taxon>
        <taxon>Enhydrobacter</taxon>
    </lineage>
</organism>
<dbReference type="InterPro" id="IPR000131">
    <property type="entry name" value="ATP_synth_F1_gsu"/>
</dbReference>
<name>A0A1T4SAX8_9HYPH</name>
<keyword evidence="11" id="KW-1185">Reference proteome</keyword>
<keyword evidence="4" id="KW-0813">Transport</keyword>
<evidence type="ECO:0000256" key="5">
    <source>
        <dbReference type="ARBA" id="ARBA00022781"/>
    </source>
</evidence>
<dbReference type="EMBL" id="FUWJ01000007">
    <property type="protein sequence ID" value="SKA25470.1"/>
    <property type="molecule type" value="Genomic_DNA"/>
</dbReference>
<dbReference type="InterPro" id="IPR035968">
    <property type="entry name" value="ATP_synth_F1_ATPase_gsu"/>
</dbReference>
<dbReference type="Proteomes" id="UP000190092">
    <property type="component" value="Unassembled WGS sequence"/>
</dbReference>
<keyword evidence="9" id="KW-0066">ATP synthesis</keyword>
<comment type="function">
    <text evidence="1">Produces ATP from ADP in the presence of a proton gradient across the membrane. The gamma chain is believed to be important in regulating ATPase activity and the flow of protons through the CF(0) complex.</text>
</comment>
<evidence type="ECO:0000256" key="8">
    <source>
        <dbReference type="ARBA" id="ARBA00023196"/>
    </source>
</evidence>
<keyword evidence="6" id="KW-0406">Ion transport</keyword>
<dbReference type="InterPro" id="IPR023632">
    <property type="entry name" value="ATP_synth_F1_gsu_CS"/>
</dbReference>
<sequence>MAERLSDLSAQIESVRQLEAVVTAMRGIAASRAQSGRTLLPGIDAYAWVVSRAIGAALNLIPGEGDGSPSPPDRAKRRSLVLFCAEQGFVGAFSERVLDRATGVPPETTLLLVGTRGAMLARERAMAPAWTSPMATSAAAVPHLASRLAETLYARISNDGLAFVDMVYSRTAASGGIEIERRSLLPLDFGQFRRPIERRIPLTNLAPSRLLARLASEYVFAQLCQAAMLAFEAENEARMLAMGAARTNIDAKLDTLHRRERQYRQQEITAEILELATGADALMRGRK</sequence>
<protein>
    <submittedName>
        <fullName evidence="10">F-type H+-transporting ATPase subunit gamma</fullName>
    </submittedName>
</protein>
<dbReference type="Pfam" id="PF00231">
    <property type="entry name" value="ATP-synt"/>
    <property type="match status" value="1"/>
</dbReference>
<gene>
    <name evidence="10" type="ORF">SAMN02745126_04527</name>
</gene>
<dbReference type="OrthoDB" id="6169121at2"/>
<evidence type="ECO:0000256" key="9">
    <source>
        <dbReference type="ARBA" id="ARBA00023310"/>
    </source>
</evidence>
<evidence type="ECO:0000256" key="7">
    <source>
        <dbReference type="ARBA" id="ARBA00023136"/>
    </source>
</evidence>
<proteinExistence type="inferred from homology"/>
<dbReference type="PROSITE" id="PS00153">
    <property type="entry name" value="ATPASE_GAMMA"/>
    <property type="match status" value="1"/>
</dbReference>
<dbReference type="AlphaFoldDB" id="A0A1T4SAX8"/>
<dbReference type="Gene3D" id="1.10.287.80">
    <property type="entry name" value="ATP synthase, gamma subunit, helix hairpin domain"/>
    <property type="match status" value="1"/>
</dbReference>
<evidence type="ECO:0000256" key="3">
    <source>
        <dbReference type="ARBA" id="ARBA00007681"/>
    </source>
</evidence>
<dbReference type="STRING" id="225324.SAMN02745126_04527"/>
<keyword evidence="8" id="KW-0139">CF(1)</keyword>
<evidence type="ECO:0000313" key="11">
    <source>
        <dbReference type="Proteomes" id="UP000190092"/>
    </source>
</evidence>
<comment type="similarity">
    <text evidence="3">Belongs to the ATPase gamma chain family.</text>
</comment>
<dbReference type="GO" id="GO:0046933">
    <property type="term" value="F:proton-transporting ATP synthase activity, rotational mechanism"/>
    <property type="evidence" value="ECO:0007669"/>
    <property type="project" value="InterPro"/>
</dbReference>
<dbReference type="RefSeq" id="WP_085936185.1">
    <property type="nucleotide sequence ID" value="NZ_FUWJ01000007.1"/>
</dbReference>
<comment type="subcellular location">
    <subcellularLocation>
        <location evidence="2">Membrane</location>
        <topology evidence="2">Peripheral membrane protein</topology>
    </subcellularLocation>
</comment>
<dbReference type="PRINTS" id="PR00126">
    <property type="entry name" value="ATPASEGAMMA"/>
</dbReference>
<reference evidence="11" key="1">
    <citation type="submission" date="2017-02" db="EMBL/GenBank/DDBJ databases">
        <authorList>
            <person name="Varghese N."/>
            <person name="Submissions S."/>
        </authorList>
    </citation>
    <scope>NUCLEOTIDE SEQUENCE [LARGE SCALE GENOMIC DNA]</scope>
    <source>
        <strain evidence="11">ATCC 27094</strain>
    </source>
</reference>
<dbReference type="SUPFAM" id="SSF52943">
    <property type="entry name" value="ATP synthase (F1-ATPase), gamma subunit"/>
    <property type="match status" value="1"/>
</dbReference>
<evidence type="ECO:0000256" key="6">
    <source>
        <dbReference type="ARBA" id="ARBA00023065"/>
    </source>
</evidence>
<evidence type="ECO:0000313" key="10">
    <source>
        <dbReference type="EMBL" id="SKA25470.1"/>
    </source>
</evidence>
<dbReference type="GO" id="GO:0045259">
    <property type="term" value="C:proton-transporting ATP synthase complex"/>
    <property type="evidence" value="ECO:0007669"/>
    <property type="project" value="UniProtKB-KW"/>
</dbReference>
<accession>A0A1T4SAX8</accession>
<evidence type="ECO:0000256" key="1">
    <source>
        <dbReference type="ARBA" id="ARBA00003456"/>
    </source>
</evidence>
<keyword evidence="7" id="KW-0472">Membrane</keyword>
<dbReference type="Gene3D" id="3.40.1380.10">
    <property type="match status" value="1"/>
</dbReference>
<evidence type="ECO:0000256" key="2">
    <source>
        <dbReference type="ARBA" id="ARBA00004170"/>
    </source>
</evidence>